<dbReference type="NCBIfam" id="NF001937">
    <property type="entry name" value="PRK00714.1-4"/>
    <property type="match status" value="1"/>
</dbReference>
<dbReference type="GO" id="GO:0019693">
    <property type="term" value="P:ribose phosphate metabolic process"/>
    <property type="evidence" value="ECO:0007669"/>
    <property type="project" value="TreeGrafter"/>
</dbReference>
<evidence type="ECO:0000256" key="1">
    <source>
        <dbReference type="ARBA" id="ARBA00001936"/>
    </source>
</evidence>
<dbReference type="PROSITE" id="PS00893">
    <property type="entry name" value="NUDIX_BOX"/>
    <property type="match status" value="1"/>
</dbReference>
<dbReference type="RefSeq" id="WP_115936175.1">
    <property type="nucleotide sequence ID" value="NZ_QRDW01000003.1"/>
</dbReference>
<dbReference type="Pfam" id="PF00293">
    <property type="entry name" value="NUDIX"/>
    <property type="match status" value="1"/>
</dbReference>
<dbReference type="InterPro" id="IPR020084">
    <property type="entry name" value="NUDIX_hydrolase_CS"/>
</dbReference>
<keyword evidence="3 4" id="KW-0378">Hydrolase</keyword>
<organism evidence="6 7">
    <name type="scientific">Aestuariispira insulae</name>
    <dbReference type="NCBI Taxonomy" id="1461337"/>
    <lineage>
        <taxon>Bacteria</taxon>
        <taxon>Pseudomonadati</taxon>
        <taxon>Pseudomonadota</taxon>
        <taxon>Alphaproteobacteria</taxon>
        <taxon>Rhodospirillales</taxon>
        <taxon>Kiloniellaceae</taxon>
        <taxon>Aestuariispira</taxon>
    </lineage>
</organism>
<keyword evidence="7" id="KW-1185">Reference proteome</keyword>
<evidence type="ECO:0000313" key="6">
    <source>
        <dbReference type="EMBL" id="RED51268.1"/>
    </source>
</evidence>
<gene>
    <name evidence="4" type="primary">rppH</name>
    <name evidence="4" type="synonym">nudH</name>
    <name evidence="6" type="ORF">DFP90_10368</name>
</gene>
<dbReference type="Proteomes" id="UP000256845">
    <property type="component" value="Unassembled WGS sequence"/>
</dbReference>
<dbReference type="HAMAP" id="MF_00298">
    <property type="entry name" value="Nudix_RppH"/>
    <property type="match status" value="1"/>
</dbReference>
<dbReference type="CDD" id="cd03671">
    <property type="entry name" value="NUDIX_Ap4A_hydrolase_plant_like"/>
    <property type="match status" value="1"/>
</dbReference>
<evidence type="ECO:0000259" key="5">
    <source>
        <dbReference type="PROSITE" id="PS51462"/>
    </source>
</evidence>
<evidence type="ECO:0000256" key="2">
    <source>
        <dbReference type="ARBA" id="ARBA00001946"/>
    </source>
</evidence>
<dbReference type="PROSITE" id="PS51462">
    <property type="entry name" value="NUDIX"/>
    <property type="match status" value="1"/>
</dbReference>
<comment type="cofactor">
    <cofactor evidence="2">
        <name>Mg(2+)</name>
        <dbReference type="ChEBI" id="CHEBI:18420"/>
    </cofactor>
</comment>
<comment type="similarity">
    <text evidence="4">Belongs to the Nudix hydrolase family. RppH subfamily.</text>
</comment>
<evidence type="ECO:0000256" key="4">
    <source>
        <dbReference type="HAMAP-Rule" id="MF_00298"/>
    </source>
</evidence>
<reference evidence="6 7" key="1">
    <citation type="submission" date="2018-07" db="EMBL/GenBank/DDBJ databases">
        <title>Genomic Encyclopedia of Type Strains, Phase III (KMG-III): the genomes of soil and plant-associated and newly described type strains.</title>
        <authorList>
            <person name="Whitman W."/>
        </authorList>
    </citation>
    <scope>NUCLEOTIDE SEQUENCE [LARGE SCALE GENOMIC DNA]</scope>
    <source>
        <strain evidence="6 7">CECT 8488</strain>
    </source>
</reference>
<feature type="short sequence motif" description="Nudix box" evidence="4">
    <location>
        <begin position="43"/>
        <end position="64"/>
    </location>
</feature>
<comment type="cofactor">
    <cofactor evidence="4">
        <name>a divalent metal cation</name>
        <dbReference type="ChEBI" id="CHEBI:60240"/>
    </cofactor>
</comment>
<dbReference type="OrthoDB" id="9816040at2"/>
<protein>
    <recommendedName>
        <fullName evidence="4">RNA pyrophosphohydrolase</fullName>
        <ecNumber evidence="4">3.6.1.-</ecNumber>
    </recommendedName>
    <alternativeName>
        <fullName evidence="4">(Di)nucleoside polyphosphate hydrolase</fullName>
    </alternativeName>
</protein>
<dbReference type="Gene3D" id="3.90.79.10">
    <property type="entry name" value="Nucleoside Triphosphate Pyrophosphohydrolase"/>
    <property type="match status" value="1"/>
</dbReference>
<evidence type="ECO:0000313" key="7">
    <source>
        <dbReference type="Proteomes" id="UP000256845"/>
    </source>
</evidence>
<dbReference type="InterPro" id="IPR015797">
    <property type="entry name" value="NUDIX_hydrolase-like_dom_sf"/>
</dbReference>
<dbReference type="PRINTS" id="PR00502">
    <property type="entry name" value="NUDIXFAMILY"/>
</dbReference>
<dbReference type="NCBIfam" id="NF001936">
    <property type="entry name" value="PRK00714.1-3"/>
    <property type="match status" value="1"/>
</dbReference>
<comment type="cofactor">
    <cofactor evidence="1">
        <name>Mn(2+)</name>
        <dbReference type="ChEBI" id="CHEBI:29035"/>
    </cofactor>
</comment>
<dbReference type="InterPro" id="IPR020476">
    <property type="entry name" value="Nudix_hydrolase"/>
</dbReference>
<dbReference type="PANTHER" id="PTHR11839">
    <property type="entry name" value="UDP/ADP-SUGAR PYROPHOSPHATASE"/>
    <property type="match status" value="1"/>
</dbReference>
<evidence type="ECO:0000256" key="3">
    <source>
        <dbReference type="ARBA" id="ARBA00022801"/>
    </source>
</evidence>
<comment type="caution">
    <text evidence="6">The sequence shown here is derived from an EMBL/GenBank/DDBJ whole genome shotgun (WGS) entry which is preliminary data.</text>
</comment>
<dbReference type="PANTHER" id="PTHR11839:SF22">
    <property type="entry name" value="NUDIX HYDROLASE 26, CHLOROPLASTIC"/>
    <property type="match status" value="1"/>
</dbReference>
<name>A0A3D9HP47_9PROT</name>
<dbReference type="SUPFAM" id="SSF55811">
    <property type="entry name" value="Nudix"/>
    <property type="match status" value="1"/>
</dbReference>
<dbReference type="GO" id="GO:0008893">
    <property type="term" value="F:guanosine-3',5'-bis(diphosphate) 3'-diphosphatase activity"/>
    <property type="evidence" value="ECO:0007669"/>
    <property type="project" value="TreeGrafter"/>
</dbReference>
<dbReference type="InterPro" id="IPR022927">
    <property type="entry name" value="RppH"/>
</dbReference>
<dbReference type="NCBIfam" id="NF001938">
    <property type="entry name" value="PRK00714.1-5"/>
    <property type="match status" value="1"/>
</dbReference>
<dbReference type="GO" id="GO:0034432">
    <property type="term" value="F:bis(5'-adenosyl)-pentaphosphatase activity"/>
    <property type="evidence" value="ECO:0007669"/>
    <property type="project" value="TreeGrafter"/>
</dbReference>
<dbReference type="EC" id="3.6.1.-" evidence="4"/>
<proteinExistence type="inferred from homology"/>
<sequence>MSADTDNRPYRPCVGLMLINRAGDVFVGNRIDTPGDHWQMPQGGIDEGETPAEAALRELAEEIGTDKARILAESENWLSYDLPRELSRKIWKGRYRGQTQKWFLLLFEGEDGDVRLDAHHPEFSEWQWTPLMELSRQIVPFKRDTYDQVVREFAPHIREIIDRQGGS</sequence>
<dbReference type="InterPro" id="IPR000086">
    <property type="entry name" value="NUDIX_hydrolase_dom"/>
</dbReference>
<comment type="function">
    <text evidence="4">Accelerates the degradation of transcripts by removing pyrophosphate from the 5'-end of triphosphorylated RNA, leading to a more labile monophosphorylated state that can stimulate subsequent ribonuclease cleavage.</text>
</comment>
<accession>A0A3D9HP47</accession>
<dbReference type="AlphaFoldDB" id="A0A3D9HP47"/>
<dbReference type="GO" id="GO:0006753">
    <property type="term" value="P:nucleoside phosphate metabolic process"/>
    <property type="evidence" value="ECO:0007669"/>
    <property type="project" value="TreeGrafter"/>
</dbReference>
<dbReference type="EMBL" id="QRDW01000003">
    <property type="protein sequence ID" value="RED51268.1"/>
    <property type="molecule type" value="Genomic_DNA"/>
</dbReference>
<feature type="domain" description="Nudix hydrolase" evidence="5">
    <location>
        <begin position="9"/>
        <end position="151"/>
    </location>
</feature>